<evidence type="ECO:0000313" key="2">
    <source>
        <dbReference type="EMBL" id="KAG2402914.1"/>
    </source>
</evidence>
<reference evidence="2 3" key="1">
    <citation type="submission" date="2020-05" db="EMBL/GenBank/DDBJ databases">
        <title>Vigna angularis (adzuki bean) Var. LongXiaoDou No. 4 denovo assembly.</title>
        <authorList>
            <person name="Xiang H."/>
        </authorList>
    </citation>
    <scope>NUCLEOTIDE SEQUENCE [LARGE SCALE GENOMIC DNA]</scope>
    <source>
        <tissue evidence="2">Leaf</tissue>
    </source>
</reference>
<dbReference type="EMBL" id="JABFOF010000003">
    <property type="protein sequence ID" value="KAG2402914.1"/>
    <property type="molecule type" value="Genomic_DNA"/>
</dbReference>
<evidence type="ECO:0000313" key="3">
    <source>
        <dbReference type="Proteomes" id="UP000743370"/>
    </source>
</evidence>
<comment type="caution">
    <text evidence="2">The sequence shown here is derived from an EMBL/GenBank/DDBJ whole genome shotgun (WGS) entry which is preliminary data.</text>
</comment>
<sequence>MVDEDNTKMVEELASLHKKYDDDKQAWNKEKKLKKEIDTLKKDVAEEKEARARLEADLVGLQKYIIIEHTNEFRKVIRMAKFLYQEVSFTDAIFNVNKDIFEVRMMDVDEIVAAIAIKKTIMVEDVVDDAFKGETAKVSPSIAIDPMNEDEENVNLEDEVEQQIKICSTETT</sequence>
<keyword evidence="1" id="KW-0175">Coiled coil</keyword>
<dbReference type="AlphaFoldDB" id="A0A8T0KT80"/>
<feature type="coiled-coil region" evidence="1">
    <location>
        <begin position="30"/>
        <end position="57"/>
    </location>
</feature>
<evidence type="ECO:0000256" key="1">
    <source>
        <dbReference type="SAM" id="Coils"/>
    </source>
</evidence>
<name>A0A8T0KT80_PHAAN</name>
<accession>A0A8T0KT80</accession>
<protein>
    <submittedName>
        <fullName evidence="2">Uncharacterized protein</fullName>
    </submittedName>
</protein>
<proteinExistence type="predicted"/>
<dbReference type="Proteomes" id="UP000743370">
    <property type="component" value="Unassembled WGS sequence"/>
</dbReference>
<gene>
    <name evidence="2" type="ORF">HKW66_Vig0248170</name>
</gene>
<organism evidence="2 3">
    <name type="scientific">Phaseolus angularis</name>
    <name type="common">Azuki bean</name>
    <name type="synonym">Vigna angularis</name>
    <dbReference type="NCBI Taxonomy" id="3914"/>
    <lineage>
        <taxon>Eukaryota</taxon>
        <taxon>Viridiplantae</taxon>
        <taxon>Streptophyta</taxon>
        <taxon>Embryophyta</taxon>
        <taxon>Tracheophyta</taxon>
        <taxon>Spermatophyta</taxon>
        <taxon>Magnoliopsida</taxon>
        <taxon>eudicotyledons</taxon>
        <taxon>Gunneridae</taxon>
        <taxon>Pentapetalae</taxon>
        <taxon>rosids</taxon>
        <taxon>fabids</taxon>
        <taxon>Fabales</taxon>
        <taxon>Fabaceae</taxon>
        <taxon>Papilionoideae</taxon>
        <taxon>50 kb inversion clade</taxon>
        <taxon>NPAAA clade</taxon>
        <taxon>indigoferoid/millettioid clade</taxon>
        <taxon>Phaseoleae</taxon>
        <taxon>Vigna</taxon>
    </lineage>
</organism>